<evidence type="ECO:0000313" key="8">
    <source>
        <dbReference type="Proteomes" id="UP001596282"/>
    </source>
</evidence>
<sequence length="219" mass="23834">MDAALTAFLTQRPTPEIAAALLGKQLQLTTATGQLTAWITETEAYLGAQDAGAHAFKNHQTTRNSALWQPAGTIYIYQMRTQFLLNIVTQAAGVPECVLIRGIEPDRGLAQMQQNRSVPLQNLTTGPGKLMQALGLDKTLNNTPLTVATLNLALTPVRQPRHIVAGPRVGILNKGDWTTVPLRYYVAGNPFVSQSKKRDQDQQNHGWQPSTISGGNDNL</sequence>
<gene>
    <name evidence="7" type="ORF">ACFP5Y_11745</name>
</gene>
<dbReference type="Proteomes" id="UP001596282">
    <property type="component" value="Unassembled WGS sequence"/>
</dbReference>
<dbReference type="InterPro" id="IPR011034">
    <property type="entry name" value="Formyl_transferase-like_C_sf"/>
</dbReference>
<keyword evidence="2 5" id="KW-0227">DNA damage</keyword>
<organism evidence="7 8">
    <name type="scientific">Lactiplantibacillus daowaiensis</name>
    <dbReference type="NCBI Taxonomy" id="2559918"/>
    <lineage>
        <taxon>Bacteria</taxon>
        <taxon>Bacillati</taxon>
        <taxon>Bacillota</taxon>
        <taxon>Bacilli</taxon>
        <taxon>Lactobacillales</taxon>
        <taxon>Lactobacillaceae</taxon>
        <taxon>Lactiplantibacillus</taxon>
    </lineage>
</organism>
<dbReference type="InterPro" id="IPR036995">
    <property type="entry name" value="MPG_sf"/>
</dbReference>
<evidence type="ECO:0000256" key="6">
    <source>
        <dbReference type="SAM" id="MobiDB-lite"/>
    </source>
</evidence>
<keyword evidence="8" id="KW-1185">Reference proteome</keyword>
<reference evidence="8" key="1">
    <citation type="journal article" date="2019" name="Int. J. Syst. Evol. Microbiol.">
        <title>The Global Catalogue of Microorganisms (GCM) 10K type strain sequencing project: providing services to taxonomists for standard genome sequencing and annotation.</title>
        <authorList>
            <consortium name="The Broad Institute Genomics Platform"/>
            <consortium name="The Broad Institute Genome Sequencing Center for Infectious Disease"/>
            <person name="Wu L."/>
            <person name="Ma J."/>
        </authorList>
    </citation>
    <scope>NUCLEOTIDE SEQUENCE [LARGE SCALE GENOMIC DNA]</scope>
    <source>
        <strain evidence="8">CCM 8933</strain>
    </source>
</reference>
<dbReference type="EC" id="3.2.2.-" evidence="5"/>
<accession>A0ABW1S2B8</accession>
<evidence type="ECO:0000256" key="4">
    <source>
        <dbReference type="ARBA" id="ARBA00023204"/>
    </source>
</evidence>
<dbReference type="PANTHER" id="PTHR10429">
    <property type="entry name" value="DNA-3-METHYLADENINE GLYCOSYLASE"/>
    <property type="match status" value="1"/>
</dbReference>
<dbReference type="CDD" id="cd00540">
    <property type="entry name" value="AAG"/>
    <property type="match status" value="1"/>
</dbReference>
<dbReference type="RefSeq" id="WP_137627898.1">
    <property type="nucleotide sequence ID" value="NZ_BJDJ01000004.1"/>
</dbReference>
<comment type="similarity">
    <text evidence="1 5">Belongs to the DNA glycosylase MPG family.</text>
</comment>
<keyword evidence="4 5" id="KW-0234">DNA repair</keyword>
<comment type="caution">
    <text evidence="7">The sequence shown here is derived from an EMBL/GenBank/DDBJ whole genome shotgun (WGS) entry which is preliminary data.</text>
</comment>
<feature type="compositionally biased region" description="Polar residues" evidence="6">
    <location>
        <begin position="203"/>
        <end position="219"/>
    </location>
</feature>
<dbReference type="Gene3D" id="3.10.300.10">
    <property type="entry name" value="Methylpurine-DNA glycosylase (MPG)"/>
    <property type="match status" value="1"/>
</dbReference>
<dbReference type="HAMAP" id="MF_00527">
    <property type="entry name" value="3MGH"/>
    <property type="match status" value="1"/>
</dbReference>
<protein>
    <recommendedName>
        <fullName evidence="5">Putative 3-methyladenine DNA glycosylase</fullName>
        <ecNumber evidence="5">3.2.2.-</ecNumber>
    </recommendedName>
</protein>
<feature type="region of interest" description="Disordered" evidence="6">
    <location>
        <begin position="194"/>
        <end position="219"/>
    </location>
</feature>
<dbReference type="SUPFAM" id="SSF50486">
    <property type="entry name" value="FMT C-terminal domain-like"/>
    <property type="match status" value="1"/>
</dbReference>
<dbReference type="PANTHER" id="PTHR10429:SF0">
    <property type="entry name" value="DNA-3-METHYLADENINE GLYCOSYLASE"/>
    <property type="match status" value="1"/>
</dbReference>
<evidence type="ECO:0000256" key="5">
    <source>
        <dbReference type="HAMAP-Rule" id="MF_00527"/>
    </source>
</evidence>
<evidence type="ECO:0000256" key="1">
    <source>
        <dbReference type="ARBA" id="ARBA00009232"/>
    </source>
</evidence>
<name>A0ABW1S2B8_9LACO</name>
<evidence type="ECO:0000256" key="3">
    <source>
        <dbReference type="ARBA" id="ARBA00022801"/>
    </source>
</evidence>
<dbReference type="EMBL" id="JBHSSC010000042">
    <property type="protein sequence ID" value="MFC6181897.1"/>
    <property type="molecule type" value="Genomic_DNA"/>
</dbReference>
<dbReference type="NCBIfam" id="TIGR00567">
    <property type="entry name" value="3mg"/>
    <property type="match status" value="1"/>
</dbReference>
<evidence type="ECO:0000256" key="2">
    <source>
        <dbReference type="ARBA" id="ARBA00022763"/>
    </source>
</evidence>
<dbReference type="InterPro" id="IPR003180">
    <property type="entry name" value="MPG"/>
</dbReference>
<proteinExistence type="inferred from homology"/>
<evidence type="ECO:0000313" key="7">
    <source>
        <dbReference type="EMBL" id="MFC6181897.1"/>
    </source>
</evidence>
<dbReference type="Pfam" id="PF02245">
    <property type="entry name" value="Pur_DNA_glyco"/>
    <property type="match status" value="1"/>
</dbReference>
<keyword evidence="3 5" id="KW-0378">Hydrolase</keyword>